<evidence type="ECO:0000256" key="2">
    <source>
        <dbReference type="ARBA" id="ARBA00023002"/>
    </source>
</evidence>
<dbReference type="SMART" id="SM01008">
    <property type="entry name" value="Ald_Xan_dh_C"/>
    <property type="match status" value="1"/>
</dbReference>
<dbReference type="InterPro" id="IPR008274">
    <property type="entry name" value="AldOxase/xan_DH_MoCoBD1"/>
</dbReference>
<name>A0ABW2BYB0_9PSEU</name>
<accession>A0ABW2BYB0</accession>
<dbReference type="EMBL" id="JBHSXX010000001">
    <property type="protein sequence ID" value="MFC6866849.1"/>
    <property type="molecule type" value="Genomic_DNA"/>
</dbReference>
<dbReference type="SUPFAM" id="SSF54665">
    <property type="entry name" value="CO dehydrogenase molybdoprotein N-domain-like"/>
    <property type="match status" value="1"/>
</dbReference>
<comment type="caution">
    <text evidence="4">The sequence shown here is derived from an EMBL/GenBank/DDBJ whole genome shotgun (WGS) entry which is preliminary data.</text>
</comment>
<gene>
    <name evidence="4" type="ORF">ACFQGD_06785</name>
</gene>
<evidence type="ECO:0000313" key="5">
    <source>
        <dbReference type="Proteomes" id="UP001596337"/>
    </source>
</evidence>
<dbReference type="PANTHER" id="PTHR11908">
    <property type="entry name" value="XANTHINE DEHYDROGENASE"/>
    <property type="match status" value="1"/>
</dbReference>
<evidence type="ECO:0000256" key="1">
    <source>
        <dbReference type="ARBA" id="ARBA00022505"/>
    </source>
</evidence>
<dbReference type="PANTHER" id="PTHR11908:SF132">
    <property type="entry name" value="ALDEHYDE OXIDASE 1-RELATED"/>
    <property type="match status" value="1"/>
</dbReference>
<dbReference type="InterPro" id="IPR036856">
    <property type="entry name" value="Ald_Oxase/Xan_DH_a/b_sf"/>
</dbReference>
<dbReference type="InterPro" id="IPR000674">
    <property type="entry name" value="Ald_Oxase/Xan_DH_a/b"/>
</dbReference>
<dbReference type="Pfam" id="PF01315">
    <property type="entry name" value="Ald_Xan_dh_C"/>
    <property type="match status" value="1"/>
</dbReference>
<dbReference type="Gene3D" id="3.30.365.10">
    <property type="entry name" value="Aldehyde oxidase/xanthine dehydrogenase, molybdopterin binding domain"/>
    <property type="match status" value="4"/>
</dbReference>
<dbReference type="SUPFAM" id="SSF56003">
    <property type="entry name" value="Molybdenum cofactor-binding domain"/>
    <property type="match status" value="1"/>
</dbReference>
<reference evidence="5" key="1">
    <citation type="journal article" date="2019" name="Int. J. Syst. Evol. Microbiol.">
        <title>The Global Catalogue of Microorganisms (GCM) 10K type strain sequencing project: providing services to taxonomists for standard genome sequencing and annotation.</title>
        <authorList>
            <consortium name="The Broad Institute Genomics Platform"/>
            <consortium name="The Broad Institute Genome Sequencing Center for Infectious Disease"/>
            <person name="Wu L."/>
            <person name="Ma J."/>
        </authorList>
    </citation>
    <scope>NUCLEOTIDE SEQUENCE [LARGE SCALE GENOMIC DNA]</scope>
    <source>
        <strain evidence="5">KCTC 32255</strain>
    </source>
</reference>
<feature type="domain" description="Aldehyde oxidase/xanthine dehydrogenase a/b hammerhead" evidence="3">
    <location>
        <begin position="51"/>
        <end position="167"/>
    </location>
</feature>
<dbReference type="RefSeq" id="WP_345405957.1">
    <property type="nucleotide sequence ID" value="NZ_BAABLA010000121.1"/>
</dbReference>
<evidence type="ECO:0000259" key="3">
    <source>
        <dbReference type="SMART" id="SM01008"/>
    </source>
</evidence>
<organism evidence="4 5">
    <name type="scientific">Haloechinothrix salitolerans</name>
    <dbReference type="NCBI Taxonomy" id="926830"/>
    <lineage>
        <taxon>Bacteria</taxon>
        <taxon>Bacillati</taxon>
        <taxon>Actinomycetota</taxon>
        <taxon>Actinomycetes</taxon>
        <taxon>Pseudonocardiales</taxon>
        <taxon>Pseudonocardiaceae</taxon>
        <taxon>Haloechinothrix</taxon>
    </lineage>
</organism>
<proteinExistence type="predicted"/>
<dbReference type="InterPro" id="IPR016208">
    <property type="entry name" value="Ald_Oxase/xanthine_DH-like"/>
</dbReference>
<protein>
    <submittedName>
        <fullName evidence="4">Xanthine dehydrogenase family protein molybdopterin-binding subunit</fullName>
    </submittedName>
</protein>
<keyword evidence="5" id="KW-1185">Reference proteome</keyword>
<dbReference type="InterPro" id="IPR046867">
    <property type="entry name" value="AldOxase/xan_DH_MoCoBD2"/>
</dbReference>
<dbReference type="Pfam" id="PF02738">
    <property type="entry name" value="MoCoBD_1"/>
    <property type="match status" value="1"/>
</dbReference>
<keyword evidence="1" id="KW-0500">Molybdenum</keyword>
<dbReference type="Proteomes" id="UP001596337">
    <property type="component" value="Unassembled WGS sequence"/>
</dbReference>
<keyword evidence="2" id="KW-0560">Oxidoreductase</keyword>
<evidence type="ECO:0000313" key="4">
    <source>
        <dbReference type="EMBL" id="MFC6866849.1"/>
    </source>
</evidence>
<dbReference type="Pfam" id="PF20256">
    <property type="entry name" value="MoCoBD_2"/>
    <property type="match status" value="1"/>
</dbReference>
<sequence length="816" mass="87243">MERRDRTFVALARPRGRPGQTKREDTLVEQNTHDGLIGARVRRKEDLRLLTGRTQFVDDVALSGMLEAAVLRSPVPHARILSIDASEALEHPGVYAVVTGAEVKAAVSAPQPVIWRMIPDQLIPDGYPLAVDKVRYVGQGVAAVAAKDRATAEDALELIDVEYEELPPVATLEDALAEDAPKLYEDWPSNVSGSTTIPKGDVATAFADADVVVSETFRFARQMGTPLETRGVVATWDPYTDQLDMWLSTQSPNLARDLLGEVLGISVDKIRVRTPDVGGGFGNKFDFYGEEIVAAILSRRTGRSVKLIEDRMESFVANAHSREQKIDVELAATSDGTITGLKATVYAVLGGQLGTVGIGPCWTTAALMTGPYDIANVELSVVGVMTNRSPYGSYRGWGQPKSNFVHERMVELLAQRIGMDAQDVRLKNFVPPDAFPYGSPVFFYDSGRYADCLDLCRKSVEQAGWLERRDKARADGTAVGIGYSFHVEITAFGPSRILNMAGLQHSGFDEEVVRIDSTGRVTVYTGQSAMGQGVQTALAQVAAQSLGVALDDVTVVVGDTDTCPYTGYGTGASRAAAVGGGAVLTAATRLKEKVLRIAGQVLEASPEDLVVEDGRVSVAGAPDKSISMAEIGDASYRRMNGLLPESESPTLEEREVFDPANVAFSYGCTAVLTEVDTETGEVRLLDYLIAHDCGTVINPLIVDGQLHGGAAQAIGGALYEELVYGDDGQIQTTTFMDYLIPTASEIPPFKLEHMATVADHIPGGFKGMGEGGTIGGGAAITHAVEDALSDYGVSITSLPITPPRLLAAMRAGKDNR</sequence>
<dbReference type="Gene3D" id="3.90.1170.50">
    <property type="entry name" value="Aldehyde oxidase/xanthine dehydrogenase, a/b hammerhead"/>
    <property type="match status" value="1"/>
</dbReference>
<dbReference type="InterPro" id="IPR037165">
    <property type="entry name" value="AldOxase/xan_DH_Mopterin-bd_sf"/>
</dbReference>